<name>A0A183J0U8_9BILA</name>
<dbReference type="PANTHER" id="PTHR24410">
    <property type="entry name" value="HL07962P-RELATED"/>
    <property type="match status" value="1"/>
</dbReference>
<dbReference type="InterPro" id="IPR011333">
    <property type="entry name" value="SKP1/BTB/POZ_sf"/>
</dbReference>
<evidence type="ECO:0000259" key="2">
    <source>
        <dbReference type="PROSITE" id="PS50097"/>
    </source>
</evidence>
<dbReference type="PROSITE" id="PS50097">
    <property type="entry name" value="BTB"/>
    <property type="match status" value="1"/>
</dbReference>
<dbReference type="Pfam" id="PF00651">
    <property type="entry name" value="BTB"/>
    <property type="match status" value="1"/>
</dbReference>
<dbReference type="EMBL" id="UZAM01012788">
    <property type="protein sequence ID" value="VDP23475.1"/>
    <property type="molecule type" value="Genomic_DNA"/>
</dbReference>
<keyword evidence="4" id="KW-1185">Reference proteome</keyword>
<dbReference type="AlphaFoldDB" id="A0A183J0U8"/>
<dbReference type="SMART" id="SM00225">
    <property type="entry name" value="BTB"/>
    <property type="match status" value="1"/>
</dbReference>
<organism evidence="5">
    <name type="scientific">Soboliphyme baturini</name>
    <dbReference type="NCBI Taxonomy" id="241478"/>
    <lineage>
        <taxon>Eukaryota</taxon>
        <taxon>Metazoa</taxon>
        <taxon>Ecdysozoa</taxon>
        <taxon>Nematoda</taxon>
        <taxon>Enoplea</taxon>
        <taxon>Dorylaimia</taxon>
        <taxon>Dioctophymatida</taxon>
        <taxon>Dioctophymatoidea</taxon>
        <taxon>Soboliphymatidae</taxon>
        <taxon>Soboliphyme</taxon>
    </lineage>
</organism>
<feature type="domain" description="BTB" evidence="2">
    <location>
        <begin position="153"/>
        <end position="257"/>
    </location>
</feature>
<gene>
    <name evidence="3" type="ORF">SBAD_LOCUS9496</name>
</gene>
<proteinExistence type="predicted"/>
<evidence type="ECO:0000256" key="1">
    <source>
        <dbReference type="SAM" id="MobiDB-lite"/>
    </source>
</evidence>
<dbReference type="PANTHER" id="PTHR24410:SF23">
    <property type="entry name" value="BTB DOMAIN-CONTAINING PROTEIN-RELATED"/>
    <property type="match status" value="1"/>
</dbReference>
<dbReference type="WBParaSite" id="SBAD_0000984401-mRNA-1">
    <property type="protein sequence ID" value="SBAD_0000984401-mRNA-1"/>
    <property type="gene ID" value="SBAD_0000984401"/>
</dbReference>
<dbReference type="SUPFAM" id="SSF54695">
    <property type="entry name" value="POZ domain"/>
    <property type="match status" value="1"/>
</dbReference>
<evidence type="ECO:0000313" key="5">
    <source>
        <dbReference type="WBParaSite" id="SBAD_0000984401-mRNA-1"/>
    </source>
</evidence>
<sequence length="375" mass="42045">MFLCVRGSSLSVVVPADRQRFVSTLASELVPQPLMNCGKMNFSFVLVALSVSDPELEAESFESSRVESNRVMLSMVDESSFEADRHCKSGSSGSGGDGDSSSANGYCDVSDQYDEDRMIESKDSSTSLHFVDPDYKDTLLTRLSTLRRNRELCDVILFVGGRELYAHRVVLAAVSSTLYELLTSSTVSSGSSTSVNAFDVANRCSFPDFFRKIKVGSFSANTYNKERQYYLEFPDVDTESFEALIHFAYGGRVEALIPLNVLMVQVMAHYKAKFVNQKERQLYTGTRVYFLERKLNFYLDSLNDENSRLRVPRKKVADVFKLSSLLRMDSCAKASADFLVQDLNVSNCIGKFCLLYVNRSLVAHYLHLNCCANLL</sequence>
<dbReference type="Proteomes" id="UP000270296">
    <property type="component" value="Unassembled WGS sequence"/>
</dbReference>
<dbReference type="Gene3D" id="3.30.710.10">
    <property type="entry name" value="Potassium Channel Kv1.1, Chain A"/>
    <property type="match status" value="1"/>
</dbReference>
<dbReference type="OrthoDB" id="5855650at2759"/>
<evidence type="ECO:0000313" key="4">
    <source>
        <dbReference type="Proteomes" id="UP000270296"/>
    </source>
</evidence>
<evidence type="ECO:0000313" key="3">
    <source>
        <dbReference type="EMBL" id="VDP23475.1"/>
    </source>
</evidence>
<dbReference type="InterPro" id="IPR000210">
    <property type="entry name" value="BTB/POZ_dom"/>
</dbReference>
<reference evidence="3 4" key="2">
    <citation type="submission" date="2018-11" db="EMBL/GenBank/DDBJ databases">
        <authorList>
            <consortium name="Pathogen Informatics"/>
        </authorList>
    </citation>
    <scope>NUCLEOTIDE SEQUENCE [LARGE SCALE GENOMIC DNA]</scope>
</reference>
<protein>
    <submittedName>
        <fullName evidence="5">BTB domain-containing protein</fullName>
    </submittedName>
</protein>
<dbReference type="InterPro" id="IPR051481">
    <property type="entry name" value="BTB-POZ/Galectin-3-binding"/>
</dbReference>
<reference evidence="5" key="1">
    <citation type="submission" date="2016-06" db="UniProtKB">
        <authorList>
            <consortium name="WormBaseParasite"/>
        </authorList>
    </citation>
    <scope>IDENTIFICATION</scope>
</reference>
<accession>A0A183J0U8</accession>
<feature type="region of interest" description="Disordered" evidence="1">
    <location>
        <begin position="84"/>
        <end position="106"/>
    </location>
</feature>